<accession>A0A158B9B0</accession>
<organism evidence="3 4">
    <name type="scientific">Caballeronia temeraria</name>
    <dbReference type="NCBI Taxonomy" id="1777137"/>
    <lineage>
        <taxon>Bacteria</taxon>
        <taxon>Pseudomonadati</taxon>
        <taxon>Pseudomonadota</taxon>
        <taxon>Betaproteobacteria</taxon>
        <taxon>Burkholderiales</taxon>
        <taxon>Burkholderiaceae</taxon>
        <taxon>Caballeronia</taxon>
    </lineage>
</organism>
<sequence>MNVNQTLGEMEADLGEKLKRLRLNKNWDQKTLAERAGVSVRALRNLEAGQGSTVKTLLSIVRALGRESWLQTVAPVATINPLTMTTRASQRIRATSPAVKLRAAGRTRAAASRTDDEKPEDR</sequence>
<feature type="compositionally biased region" description="Low complexity" evidence="1">
    <location>
        <begin position="102"/>
        <end position="112"/>
    </location>
</feature>
<dbReference type="PROSITE" id="PS50943">
    <property type="entry name" value="HTH_CROC1"/>
    <property type="match status" value="1"/>
</dbReference>
<dbReference type="GO" id="GO:0003677">
    <property type="term" value="F:DNA binding"/>
    <property type="evidence" value="ECO:0007669"/>
    <property type="project" value="InterPro"/>
</dbReference>
<keyword evidence="4" id="KW-1185">Reference proteome</keyword>
<dbReference type="RefSeq" id="WP_208606585.1">
    <property type="nucleotide sequence ID" value="NZ_FCOI02000012.1"/>
</dbReference>
<evidence type="ECO:0000256" key="1">
    <source>
        <dbReference type="SAM" id="MobiDB-lite"/>
    </source>
</evidence>
<dbReference type="AlphaFoldDB" id="A0A158B9B0"/>
<dbReference type="EMBL" id="FCOI02000012">
    <property type="protein sequence ID" value="SAK66661.1"/>
    <property type="molecule type" value="Genomic_DNA"/>
</dbReference>
<dbReference type="Proteomes" id="UP000054624">
    <property type="component" value="Unassembled WGS sequence"/>
</dbReference>
<dbReference type="SUPFAM" id="SSF47413">
    <property type="entry name" value="lambda repressor-like DNA-binding domains"/>
    <property type="match status" value="1"/>
</dbReference>
<gene>
    <name evidence="3" type="ORF">AWB76_03877</name>
</gene>
<dbReference type="Pfam" id="PF01381">
    <property type="entry name" value="HTH_3"/>
    <property type="match status" value="1"/>
</dbReference>
<dbReference type="SMART" id="SM00530">
    <property type="entry name" value="HTH_XRE"/>
    <property type="match status" value="1"/>
</dbReference>
<feature type="region of interest" description="Disordered" evidence="1">
    <location>
        <begin position="90"/>
        <end position="122"/>
    </location>
</feature>
<evidence type="ECO:0000313" key="3">
    <source>
        <dbReference type="EMBL" id="SAK66661.1"/>
    </source>
</evidence>
<dbReference type="CDD" id="cd00093">
    <property type="entry name" value="HTH_XRE"/>
    <property type="match status" value="1"/>
</dbReference>
<dbReference type="InterPro" id="IPR010982">
    <property type="entry name" value="Lambda_DNA-bd_dom_sf"/>
</dbReference>
<feature type="domain" description="HTH cro/C1-type" evidence="2">
    <location>
        <begin position="18"/>
        <end position="70"/>
    </location>
</feature>
<dbReference type="Gene3D" id="1.10.260.40">
    <property type="entry name" value="lambda repressor-like DNA-binding domains"/>
    <property type="match status" value="1"/>
</dbReference>
<protein>
    <submittedName>
        <fullName evidence="3">XRE family transcriptional regulator</fullName>
    </submittedName>
</protein>
<reference evidence="4" key="1">
    <citation type="submission" date="2016-01" db="EMBL/GenBank/DDBJ databases">
        <authorList>
            <person name="Peeters Charlotte."/>
        </authorList>
    </citation>
    <scope>NUCLEOTIDE SEQUENCE [LARGE SCALE GENOMIC DNA]</scope>
</reference>
<proteinExistence type="predicted"/>
<dbReference type="STRING" id="1777137.AWB76_03877"/>
<dbReference type="InterPro" id="IPR001387">
    <property type="entry name" value="Cro/C1-type_HTH"/>
</dbReference>
<evidence type="ECO:0000259" key="2">
    <source>
        <dbReference type="PROSITE" id="PS50943"/>
    </source>
</evidence>
<name>A0A158B9B0_9BURK</name>
<evidence type="ECO:0000313" key="4">
    <source>
        <dbReference type="Proteomes" id="UP000054624"/>
    </source>
</evidence>
<feature type="compositionally biased region" description="Basic and acidic residues" evidence="1">
    <location>
        <begin position="113"/>
        <end position="122"/>
    </location>
</feature>